<evidence type="ECO:0000256" key="1">
    <source>
        <dbReference type="ARBA" id="ARBA00022723"/>
    </source>
</evidence>
<feature type="region of interest" description="Disordered" evidence="5">
    <location>
        <begin position="58"/>
        <end position="82"/>
    </location>
</feature>
<evidence type="ECO:0000259" key="6">
    <source>
        <dbReference type="PROSITE" id="PS50865"/>
    </source>
</evidence>
<evidence type="ECO:0000256" key="3">
    <source>
        <dbReference type="ARBA" id="ARBA00022833"/>
    </source>
</evidence>
<comment type="caution">
    <text evidence="7">The sequence shown here is derived from an EMBL/GenBank/DDBJ whole genome shotgun (WGS) entry which is preliminary data.</text>
</comment>
<dbReference type="AlphaFoldDB" id="A0AAN6T544"/>
<evidence type="ECO:0000313" key="7">
    <source>
        <dbReference type="EMBL" id="KAK4104576.1"/>
    </source>
</evidence>
<keyword evidence="1" id="KW-0479">Metal-binding</keyword>
<dbReference type="EMBL" id="MU863626">
    <property type="protein sequence ID" value="KAK4104576.1"/>
    <property type="molecule type" value="Genomic_DNA"/>
</dbReference>
<feature type="region of interest" description="Disordered" evidence="5">
    <location>
        <begin position="118"/>
        <end position="141"/>
    </location>
</feature>
<keyword evidence="3" id="KW-0862">Zinc</keyword>
<proteinExistence type="predicted"/>
<dbReference type="Proteomes" id="UP001305647">
    <property type="component" value="Unassembled WGS sequence"/>
</dbReference>
<dbReference type="PROSITE" id="PS01360">
    <property type="entry name" value="ZF_MYND_1"/>
    <property type="match status" value="1"/>
</dbReference>
<keyword evidence="8" id="KW-1185">Reference proteome</keyword>
<dbReference type="PROSITE" id="PS50865">
    <property type="entry name" value="ZF_MYND_2"/>
    <property type="match status" value="1"/>
</dbReference>
<dbReference type="GO" id="GO:0008270">
    <property type="term" value="F:zinc ion binding"/>
    <property type="evidence" value="ECO:0007669"/>
    <property type="project" value="UniProtKB-KW"/>
</dbReference>
<feature type="compositionally biased region" description="Acidic residues" evidence="5">
    <location>
        <begin position="122"/>
        <end position="131"/>
    </location>
</feature>
<organism evidence="7 8">
    <name type="scientific">Parathielavia hyrcaniae</name>
    <dbReference type="NCBI Taxonomy" id="113614"/>
    <lineage>
        <taxon>Eukaryota</taxon>
        <taxon>Fungi</taxon>
        <taxon>Dikarya</taxon>
        <taxon>Ascomycota</taxon>
        <taxon>Pezizomycotina</taxon>
        <taxon>Sordariomycetes</taxon>
        <taxon>Sordariomycetidae</taxon>
        <taxon>Sordariales</taxon>
        <taxon>Chaetomiaceae</taxon>
        <taxon>Parathielavia</taxon>
    </lineage>
</organism>
<evidence type="ECO:0000256" key="2">
    <source>
        <dbReference type="ARBA" id="ARBA00022771"/>
    </source>
</evidence>
<keyword evidence="2 4" id="KW-0863">Zinc-finger</keyword>
<feature type="domain" description="MYND-type" evidence="6">
    <location>
        <begin position="137"/>
        <end position="185"/>
    </location>
</feature>
<gene>
    <name evidence="7" type="ORF">N658DRAFT_418511</name>
</gene>
<dbReference type="Pfam" id="PF01753">
    <property type="entry name" value="zf-MYND"/>
    <property type="match status" value="1"/>
</dbReference>
<protein>
    <recommendedName>
        <fullName evidence="6">MYND-type domain-containing protein</fullName>
    </recommendedName>
</protein>
<dbReference type="InterPro" id="IPR002893">
    <property type="entry name" value="Znf_MYND"/>
</dbReference>
<name>A0AAN6T544_9PEZI</name>
<feature type="compositionally biased region" description="Basic and acidic residues" evidence="5">
    <location>
        <begin position="67"/>
        <end position="80"/>
    </location>
</feature>
<evidence type="ECO:0000256" key="5">
    <source>
        <dbReference type="SAM" id="MobiDB-lite"/>
    </source>
</evidence>
<sequence>MTLTKPTLLLTDQPQEKTTATPFALVFSSRSASGPDTLDLAKLGYKRGSTLVIPHARRTLPPLKPQLKPEDTPEPEDKPRPGFIAVDRQIEGDVRVVPGSLAKVVEVGCWLRGRDDRRMEREAEDEDEDEEKGGRGCESCGAGMKKDERGKGGGLMRCTGCGEVEYCSKACQARGWNEGGHKEDCKVIKAIRTIWP</sequence>
<dbReference type="SUPFAM" id="SSF144232">
    <property type="entry name" value="HIT/MYND zinc finger-like"/>
    <property type="match status" value="1"/>
</dbReference>
<evidence type="ECO:0000256" key="4">
    <source>
        <dbReference type="PROSITE-ProRule" id="PRU00134"/>
    </source>
</evidence>
<accession>A0AAN6T544</accession>
<reference evidence="7" key="2">
    <citation type="submission" date="2023-05" db="EMBL/GenBank/DDBJ databases">
        <authorList>
            <consortium name="Lawrence Berkeley National Laboratory"/>
            <person name="Steindorff A."/>
            <person name="Hensen N."/>
            <person name="Bonometti L."/>
            <person name="Westerberg I."/>
            <person name="Brannstrom I.O."/>
            <person name="Guillou S."/>
            <person name="Cros-Aarteil S."/>
            <person name="Calhoun S."/>
            <person name="Haridas S."/>
            <person name="Kuo A."/>
            <person name="Mondo S."/>
            <person name="Pangilinan J."/>
            <person name="Riley R."/>
            <person name="Labutti K."/>
            <person name="Andreopoulos B."/>
            <person name="Lipzen A."/>
            <person name="Chen C."/>
            <person name="Yanf M."/>
            <person name="Daum C."/>
            <person name="Ng V."/>
            <person name="Clum A."/>
            <person name="Ohm R."/>
            <person name="Martin F."/>
            <person name="Silar P."/>
            <person name="Natvig D."/>
            <person name="Lalanne C."/>
            <person name="Gautier V."/>
            <person name="Ament-Velasquez S.L."/>
            <person name="Kruys A."/>
            <person name="Hutchinson M.I."/>
            <person name="Powell A.J."/>
            <person name="Barry K."/>
            <person name="Miller A.N."/>
            <person name="Grigoriev I.V."/>
            <person name="Debuchy R."/>
            <person name="Gladieux P."/>
            <person name="Thoren M.H."/>
            <person name="Johannesson H."/>
        </authorList>
    </citation>
    <scope>NUCLEOTIDE SEQUENCE</scope>
    <source>
        <strain evidence="7">CBS 757.83</strain>
    </source>
</reference>
<reference evidence="7" key="1">
    <citation type="journal article" date="2023" name="Mol. Phylogenet. Evol.">
        <title>Genome-scale phylogeny and comparative genomics of the fungal order Sordariales.</title>
        <authorList>
            <person name="Hensen N."/>
            <person name="Bonometti L."/>
            <person name="Westerberg I."/>
            <person name="Brannstrom I.O."/>
            <person name="Guillou S."/>
            <person name="Cros-Aarteil S."/>
            <person name="Calhoun S."/>
            <person name="Haridas S."/>
            <person name="Kuo A."/>
            <person name="Mondo S."/>
            <person name="Pangilinan J."/>
            <person name="Riley R."/>
            <person name="LaButti K."/>
            <person name="Andreopoulos B."/>
            <person name="Lipzen A."/>
            <person name="Chen C."/>
            <person name="Yan M."/>
            <person name="Daum C."/>
            <person name="Ng V."/>
            <person name="Clum A."/>
            <person name="Steindorff A."/>
            <person name="Ohm R.A."/>
            <person name="Martin F."/>
            <person name="Silar P."/>
            <person name="Natvig D.O."/>
            <person name="Lalanne C."/>
            <person name="Gautier V."/>
            <person name="Ament-Velasquez S.L."/>
            <person name="Kruys A."/>
            <person name="Hutchinson M.I."/>
            <person name="Powell A.J."/>
            <person name="Barry K."/>
            <person name="Miller A.N."/>
            <person name="Grigoriev I.V."/>
            <person name="Debuchy R."/>
            <person name="Gladieux P."/>
            <person name="Hiltunen Thoren M."/>
            <person name="Johannesson H."/>
        </authorList>
    </citation>
    <scope>NUCLEOTIDE SEQUENCE</scope>
    <source>
        <strain evidence="7">CBS 757.83</strain>
    </source>
</reference>
<dbReference type="Gene3D" id="6.10.140.2220">
    <property type="match status" value="1"/>
</dbReference>
<evidence type="ECO:0000313" key="8">
    <source>
        <dbReference type="Proteomes" id="UP001305647"/>
    </source>
</evidence>